<dbReference type="EMBL" id="UGPZ01000003">
    <property type="protein sequence ID" value="STY93164.1"/>
    <property type="molecule type" value="Genomic_DNA"/>
</dbReference>
<accession>A0A378PYB5</accession>
<evidence type="ECO:0000313" key="1">
    <source>
        <dbReference type="EMBL" id="STY93164.1"/>
    </source>
</evidence>
<organism evidence="1 2">
    <name type="scientific">Moraxella bovis</name>
    <dbReference type="NCBI Taxonomy" id="476"/>
    <lineage>
        <taxon>Bacteria</taxon>
        <taxon>Pseudomonadati</taxon>
        <taxon>Pseudomonadota</taxon>
        <taxon>Gammaproteobacteria</taxon>
        <taxon>Moraxellales</taxon>
        <taxon>Moraxellaceae</taxon>
        <taxon>Moraxella</taxon>
    </lineage>
</organism>
<sequence length="322" mass="36461">MSIRYDYKHEVPPQKIDLPCDKNAGHGDHWAMLTNNIADDVPDWLQAMLETATLPTGLTVGRTDHKTLLLGQDTPCHIKQILTMDNGKPTAFINAYPAVHSPYGVNCQIERVIRCERTADAILRLRTTDGTTIYAFDQLYAINRHEYKTPKNYFANFSAWAYNIEPSNKDETLLVKNPKAIRYHRAFNDIVADNGGIVPDDIDEQIKTWTPKDGNENTPLAPVEINFGESCIYLFGDTFGQEDEAWCQGQVLGISCTEFFGIPITLFDVAILREPNAEAFVVRIAAVSNEQNRQIQVQDYIQANIWLQVAIYAENQQRQSHI</sequence>
<name>A0A378PYB5_MORBO</name>
<proteinExistence type="predicted"/>
<evidence type="ECO:0000313" key="2">
    <source>
        <dbReference type="Proteomes" id="UP000254133"/>
    </source>
</evidence>
<gene>
    <name evidence="1" type="ORF">NCTC9426_01883</name>
</gene>
<protein>
    <submittedName>
        <fullName evidence="1">Uncharacterized protein</fullName>
    </submittedName>
</protein>
<dbReference type="RefSeq" id="WP_115369577.1">
    <property type="nucleotide sequence ID" value="NZ_UGPZ01000003.1"/>
</dbReference>
<reference evidence="1 2" key="1">
    <citation type="submission" date="2018-06" db="EMBL/GenBank/DDBJ databases">
        <authorList>
            <consortium name="Pathogen Informatics"/>
            <person name="Doyle S."/>
        </authorList>
    </citation>
    <scope>NUCLEOTIDE SEQUENCE [LARGE SCALE GENOMIC DNA]</scope>
    <source>
        <strain evidence="1 2">NCTC9426</strain>
    </source>
</reference>
<dbReference type="AlphaFoldDB" id="A0A378PYB5"/>
<dbReference type="Proteomes" id="UP000254133">
    <property type="component" value="Unassembled WGS sequence"/>
</dbReference>